<keyword evidence="1" id="KW-0732">Signal</keyword>
<feature type="chain" id="PRO_5046476192" description="YtkA-like domain-containing protein" evidence="1">
    <location>
        <begin position="23"/>
        <end position="283"/>
    </location>
</feature>
<dbReference type="Proteomes" id="UP001589589">
    <property type="component" value="Unassembled WGS sequence"/>
</dbReference>
<keyword evidence="3" id="KW-1185">Reference proteome</keyword>
<feature type="signal peptide" evidence="1">
    <location>
        <begin position="1"/>
        <end position="22"/>
    </location>
</feature>
<dbReference type="RefSeq" id="WP_290263998.1">
    <property type="nucleotide sequence ID" value="NZ_JAUFQQ010000003.1"/>
</dbReference>
<evidence type="ECO:0000256" key="1">
    <source>
        <dbReference type="SAM" id="SignalP"/>
    </source>
</evidence>
<gene>
    <name evidence="2" type="ORF">ACFFUQ_16875</name>
</gene>
<reference evidence="2 3" key="1">
    <citation type="submission" date="2024-09" db="EMBL/GenBank/DDBJ databases">
        <authorList>
            <person name="Sun Q."/>
            <person name="Mori K."/>
        </authorList>
    </citation>
    <scope>NUCLEOTIDE SEQUENCE [LARGE SCALE GENOMIC DNA]</scope>
    <source>
        <strain evidence="2 3">CECT 7908</strain>
    </source>
</reference>
<comment type="caution">
    <text evidence="2">The sequence shown here is derived from an EMBL/GenBank/DDBJ whole genome shotgun (WGS) entry which is preliminary data.</text>
</comment>
<name>A0ABV5FQ93_9FLAO</name>
<dbReference type="PROSITE" id="PS51257">
    <property type="entry name" value="PROKAR_LIPOPROTEIN"/>
    <property type="match status" value="1"/>
</dbReference>
<sequence length="283" mass="31690">MKNLKYLSILLLAITLFSCSSDSDFSSENPIDETLGLVKIQELSNENHIIELYSETGKLIQGYNPISLRIKDKTTNKYITNASLDWMPIMNMATMKHSCPKSLIEKVSGKQTLYNGNIIFQMAQNTTEFWELTINYTINAIDNTVKAKINVIASEKRTVSSFTGNDGARYVLAYISPKSPKVAINNMSAGLYKMKDMMTFTAVDNFKVKIDTRMPSMGNHSSPNNTDLTQSITGGFYNGKLSLTMTGYWKINLQLLNATGEILKGEEVTPENISSSLFFEIEF</sequence>
<organism evidence="2 3">
    <name type="scientific">Flavobacterium branchiarum</name>
    <dbReference type="NCBI Taxonomy" id="1114870"/>
    <lineage>
        <taxon>Bacteria</taxon>
        <taxon>Pseudomonadati</taxon>
        <taxon>Bacteroidota</taxon>
        <taxon>Flavobacteriia</taxon>
        <taxon>Flavobacteriales</taxon>
        <taxon>Flavobacteriaceae</taxon>
        <taxon>Flavobacterium</taxon>
    </lineage>
</organism>
<proteinExistence type="predicted"/>
<evidence type="ECO:0008006" key="4">
    <source>
        <dbReference type="Google" id="ProtNLM"/>
    </source>
</evidence>
<protein>
    <recommendedName>
        <fullName evidence="4">YtkA-like domain-containing protein</fullName>
    </recommendedName>
</protein>
<accession>A0ABV5FQ93</accession>
<evidence type="ECO:0000313" key="3">
    <source>
        <dbReference type="Proteomes" id="UP001589589"/>
    </source>
</evidence>
<dbReference type="EMBL" id="JBHMEX010000054">
    <property type="protein sequence ID" value="MFB9065698.1"/>
    <property type="molecule type" value="Genomic_DNA"/>
</dbReference>
<evidence type="ECO:0000313" key="2">
    <source>
        <dbReference type="EMBL" id="MFB9065698.1"/>
    </source>
</evidence>